<evidence type="ECO:0000313" key="3">
    <source>
        <dbReference type="Proteomes" id="UP000646426"/>
    </source>
</evidence>
<feature type="transmembrane region" description="Helical" evidence="1">
    <location>
        <begin position="75"/>
        <end position="96"/>
    </location>
</feature>
<reference evidence="2" key="1">
    <citation type="journal article" date="2014" name="Int. J. Syst. Evol. Microbiol.">
        <title>Complete genome sequence of Corynebacterium casei LMG S-19264T (=DSM 44701T), isolated from a smear-ripened cheese.</title>
        <authorList>
            <consortium name="US DOE Joint Genome Institute (JGI-PGF)"/>
            <person name="Walter F."/>
            <person name="Albersmeier A."/>
            <person name="Kalinowski J."/>
            <person name="Ruckert C."/>
        </authorList>
    </citation>
    <scope>NUCLEOTIDE SEQUENCE</scope>
    <source>
        <strain evidence="2">KCTC 23077</strain>
    </source>
</reference>
<feature type="transmembrane region" description="Helical" evidence="1">
    <location>
        <begin position="224"/>
        <end position="244"/>
    </location>
</feature>
<feature type="transmembrane region" description="Helical" evidence="1">
    <location>
        <begin position="117"/>
        <end position="140"/>
    </location>
</feature>
<dbReference type="Proteomes" id="UP000646426">
    <property type="component" value="Unassembled WGS sequence"/>
</dbReference>
<feature type="transmembrane region" description="Helical" evidence="1">
    <location>
        <begin position="49"/>
        <end position="69"/>
    </location>
</feature>
<keyword evidence="1" id="KW-1133">Transmembrane helix</keyword>
<organism evidence="2 3">
    <name type="scientific">Cognatilysobacter bugurensis</name>
    <dbReference type="NCBI Taxonomy" id="543356"/>
    <lineage>
        <taxon>Bacteria</taxon>
        <taxon>Pseudomonadati</taxon>
        <taxon>Pseudomonadota</taxon>
        <taxon>Gammaproteobacteria</taxon>
        <taxon>Lysobacterales</taxon>
        <taxon>Lysobacteraceae</taxon>
        <taxon>Cognatilysobacter</taxon>
    </lineage>
</organism>
<keyword evidence="3" id="KW-1185">Reference proteome</keyword>
<feature type="transmembrane region" description="Helical" evidence="1">
    <location>
        <begin position="200"/>
        <end position="218"/>
    </location>
</feature>
<evidence type="ECO:0000313" key="2">
    <source>
        <dbReference type="EMBL" id="GHA80202.1"/>
    </source>
</evidence>
<gene>
    <name evidence="2" type="ORF">GCM10007067_17380</name>
</gene>
<dbReference type="AlphaFoldDB" id="A0A918T186"/>
<proteinExistence type="predicted"/>
<keyword evidence="1" id="KW-0812">Transmembrane</keyword>
<dbReference type="EMBL" id="BMYD01000002">
    <property type="protein sequence ID" value="GHA80202.1"/>
    <property type="molecule type" value="Genomic_DNA"/>
</dbReference>
<accession>A0A918T186</accession>
<name>A0A918T186_9GAMM</name>
<evidence type="ECO:0008006" key="4">
    <source>
        <dbReference type="Google" id="ProtNLM"/>
    </source>
</evidence>
<feature type="transmembrane region" description="Helical" evidence="1">
    <location>
        <begin position="160"/>
        <end position="180"/>
    </location>
</feature>
<keyword evidence="1" id="KW-0472">Membrane</keyword>
<comment type="caution">
    <text evidence="2">The sequence shown here is derived from an EMBL/GenBank/DDBJ whole genome shotgun (WGS) entry which is preliminary data.</text>
</comment>
<evidence type="ECO:0000256" key="1">
    <source>
        <dbReference type="SAM" id="Phobius"/>
    </source>
</evidence>
<protein>
    <recommendedName>
        <fullName evidence="4">DUF2189 domain-containing protein</fullName>
    </recommendedName>
</protein>
<sequence length="253" mass="26795">MVDCHLKPDEDARMDRLADTRFIPVSPAPARASAYGWLRDAVRLWRAHPFGVTGVAVVPIVFELLFQLVPGVGIVASKLLTPLATAWSFAALDARVRRGAYAPGASAGLVLSRWKPLLGLIALSFGLFCVQCAVAAWLGGPAQAVALVTGDLAAFTLGRAEIAVVFASGALLGTPLMFALPRVLLDGLGLRAALLDNLRLVRRHVHAVIAIGLVTAGAVASVVYAPWVMLIILPLGLCTGYAAYRDVDRRDAR</sequence>
<reference evidence="2" key="2">
    <citation type="submission" date="2020-09" db="EMBL/GenBank/DDBJ databases">
        <authorList>
            <person name="Sun Q."/>
            <person name="Kim S."/>
        </authorList>
    </citation>
    <scope>NUCLEOTIDE SEQUENCE</scope>
    <source>
        <strain evidence="2">KCTC 23077</strain>
    </source>
</reference>